<organism evidence="1 2">
    <name type="scientific">Lecanicillium saksenae</name>
    <dbReference type="NCBI Taxonomy" id="468837"/>
    <lineage>
        <taxon>Eukaryota</taxon>
        <taxon>Fungi</taxon>
        <taxon>Dikarya</taxon>
        <taxon>Ascomycota</taxon>
        <taxon>Pezizomycotina</taxon>
        <taxon>Sordariomycetes</taxon>
        <taxon>Hypocreomycetidae</taxon>
        <taxon>Hypocreales</taxon>
        <taxon>Cordycipitaceae</taxon>
        <taxon>Lecanicillium</taxon>
    </lineage>
</organism>
<sequence length="758" mass="82711">MSEEAREDTAAAAPVVAAQTGEQAKYPKGVVLDKDGKPCRSCTSGAAFSAWAAQTKQKVKGEKAAATATTTSSADSNSRADCPPDVEMLGRSSWTLLHTIAATYPDTPSRTQQSDMLRFVDLFSKLYPCWVCAEDFQSYIAQKVPKVSSRDEFGQWLCGAHNDVNRKLGKKEFDCSKWLERWKTGPPDGRVQSLKAPVDVAEYLFRRLHEIGVRSVHGVPGDYNLVALDYLPKANLKWVGSVNELNAAYAADGYARVNTVGALITTFGVGELSAINGVAGAYSEHIPVVHIVGCPSTRSQKHGMLLHHTLGNGDFNVFANMSSNVSCNVAKLNDAQEIAVQIDHALRECFVQSRPVYIMLPTDIVASKIEGQRLETPLDLSEPVNDPGQESYIVDIILRNLVKAKSPVILVDACAIRHRVLEEVRKLLAVTKFPVFVTPMGKSAISEDHPNYGGVYAGEGSRPHHVKSIVESSDMVLSIGTLKSDFNTAGFSFHTSKLNVVDFHSDHCVIQYSVYPGARMKGVLRRLIANLDPSNLSVTQVPPVKNEVKKNDDGSPTIRQAWFWPRMGEFFVKDDIVVTETGTANFGIWSCKFPAGVSALSQVLWGSIGWSVGALQGACLAARDMGSNRRTILFVGDGSFQLTAQELSTMIRLGLKPIIFLLNNEGYTIERYIHGMSAEYNDINPWDYAALVDVMGGSTTSAKHTVKTKAELEALLNDLKFNSADRLQFVEVIMPKEDAPTALVTTAEASAKTNTEIS</sequence>
<dbReference type="EMBL" id="JANAKD010000002">
    <property type="protein sequence ID" value="KAJ3499781.1"/>
    <property type="molecule type" value="Genomic_DNA"/>
</dbReference>
<evidence type="ECO:0000313" key="1">
    <source>
        <dbReference type="EMBL" id="KAJ3499781.1"/>
    </source>
</evidence>
<dbReference type="Proteomes" id="UP001148737">
    <property type="component" value="Unassembled WGS sequence"/>
</dbReference>
<evidence type="ECO:0000313" key="2">
    <source>
        <dbReference type="Proteomes" id="UP001148737"/>
    </source>
</evidence>
<comment type="caution">
    <text evidence="1">The sequence shown here is derived from an EMBL/GenBank/DDBJ whole genome shotgun (WGS) entry which is preliminary data.</text>
</comment>
<gene>
    <name evidence="1" type="ORF">NLG97_g43</name>
</gene>
<accession>A0ACC1RBV4</accession>
<reference evidence="1" key="1">
    <citation type="submission" date="2022-07" db="EMBL/GenBank/DDBJ databases">
        <title>Genome Sequence of Lecanicillium saksenae.</title>
        <authorList>
            <person name="Buettner E."/>
        </authorList>
    </citation>
    <scope>NUCLEOTIDE SEQUENCE</scope>
    <source>
        <strain evidence="1">VT-O1</strain>
    </source>
</reference>
<protein>
    <submittedName>
        <fullName evidence="1">Uncharacterized protein</fullName>
    </submittedName>
</protein>
<proteinExistence type="predicted"/>
<name>A0ACC1RBV4_9HYPO</name>
<keyword evidence="2" id="KW-1185">Reference proteome</keyword>